<evidence type="ECO:0000313" key="4">
    <source>
        <dbReference type="Proteomes" id="UP001066276"/>
    </source>
</evidence>
<organism evidence="3 4">
    <name type="scientific">Pleurodeles waltl</name>
    <name type="common">Iberian ribbed newt</name>
    <dbReference type="NCBI Taxonomy" id="8319"/>
    <lineage>
        <taxon>Eukaryota</taxon>
        <taxon>Metazoa</taxon>
        <taxon>Chordata</taxon>
        <taxon>Craniata</taxon>
        <taxon>Vertebrata</taxon>
        <taxon>Euteleostomi</taxon>
        <taxon>Amphibia</taxon>
        <taxon>Batrachia</taxon>
        <taxon>Caudata</taxon>
        <taxon>Salamandroidea</taxon>
        <taxon>Salamandridae</taxon>
        <taxon>Pleurodelinae</taxon>
        <taxon>Pleurodeles</taxon>
    </lineage>
</organism>
<evidence type="ECO:0000256" key="2">
    <source>
        <dbReference type="SAM" id="Phobius"/>
    </source>
</evidence>
<protein>
    <recommendedName>
        <fullName evidence="5">Transmembrane protein</fullName>
    </recommendedName>
</protein>
<evidence type="ECO:0008006" key="5">
    <source>
        <dbReference type="Google" id="ProtNLM"/>
    </source>
</evidence>
<dbReference type="AlphaFoldDB" id="A0AAV7PCL3"/>
<feature type="transmembrane region" description="Helical" evidence="2">
    <location>
        <begin position="32"/>
        <end position="52"/>
    </location>
</feature>
<feature type="region of interest" description="Disordered" evidence="1">
    <location>
        <begin position="1"/>
        <end position="23"/>
    </location>
</feature>
<accession>A0AAV7PCL3</accession>
<evidence type="ECO:0000313" key="3">
    <source>
        <dbReference type="EMBL" id="KAJ1126057.1"/>
    </source>
</evidence>
<evidence type="ECO:0000256" key="1">
    <source>
        <dbReference type="SAM" id="MobiDB-lite"/>
    </source>
</evidence>
<reference evidence="3" key="1">
    <citation type="journal article" date="2022" name="bioRxiv">
        <title>Sequencing and chromosome-scale assembly of the giantPleurodeles waltlgenome.</title>
        <authorList>
            <person name="Brown T."/>
            <person name="Elewa A."/>
            <person name="Iarovenko S."/>
            <person name="Subramanian E."/>
            <person name="Araus A.J."/>
            <person name="Petzold A."/>
            <person name="Susuki M."/>
            <person name="Suzuki K.-i.T."/>
            <person name="Hayashi T."/>
            <person name="Toyoda A."/>
            <person name="Oliveira C."/>
            <person name="Osipova E."/>
            <person name="Leigh N.D."/>
            <person name="Simon A."/>
            <person name="Yun M.H."/>
        </authorList>
    </citation>
    <scope>NUCLEOTIDE SEQUENCE</scope>
    <source>
        <strain evidence="3">20211129_DDA</strain>
        <tissue evidence="3">Liver</tissue>
    </source>
</reference>
<sequence>MGRDRARAKTGQSSPVSSPSSDVYGEEIHRTFFRHFFYFLFFSFYILHYPVLAMGKRKAADIPVPHLGAKKHKK</sequence>
<comment type="caution">
    <text evidence="3">The sequence shown here is derived from an EMBL/GenBank/DDBJ whole genome shotgun (WGS) entry which is preliminary data.</text>
</comment>
<keyword evidence="4" id="KW-1185">Reference proteome</keyword>
<keyword evidence="2" id="KW-1133">Transmembrane helix</keyword>
<keyword evidence="2" id="KW-0472">Membrane</keyword>
<dbReference type="Proteomes" id="UP001066276">
    <property type="component" value="Chromosome 7"/>
</dbReference>
<proteinExistence type="predicted"/>
<keyword evidence="2" id="KW-0812">Transmembrane</keyword>
<name>A0AAV7PCL3_PLEWA</name>
<dbReference type="EMBL" id="JANPWB010000011">
    <property type="protein sequence ID" value="KAJ1126057.1"/>
    <property type="molecule type" value="Genomic_DNA"/>
</dbReference>
<gene>
    <name evidence="3" type="ORF">NDU88_004470</name>
</gene>